<dbReference type="HOGENOM" id="CLU_1043072_0_0_1"/>
<dbReference type="EnsemblMetazoa" id="HelroT190136">
    <property type="protein sequence ID" value="HelroP190136"/>
    <property type="gene ID" value="HelroG190136"/>
</dbReference>
<dbReference type="OMA" id="CERMFRE"/>
<dbReference type="Gene3D" id="3.30.70.1730">
    <property type="match status" value="1"/>
</dbReference>
<dbReference type="AlphaFoldDB" id="T1FRQ2"/>
<evidence type="ECO:0000256" key="1">
    <source>
        <dbReference type="ARBA" id="ARBA00008889"/>
    </source>
</evidence>
<dbReference type="GO" id="GO:0003735">
    <property type="term" value="F:structural constituent of ribosome"/>
    <property type="evidence" value="ECO:0000318"/>
    <property type="project" value="GO_Central"/>
</dbReference>
<evidence type="ECO:0000256" key="3">
    <source>
        <dbReference type="ARBA" id="ARBA00023274"/>
    </source>
</evidence>
<dbReference type="GO" id="GO:0005762">
    <property type="term" value="C:mitochondrial large ribosomal subunit"/>
    <property type="evidence" value="ECO:0000318"/>
    <property type="project" value="GO_Central"/>
</dbReference>
<proteinExistence type="inferred from homology"/>
<evidence type="ECO:0000256" key="6">
    <source>
        <dbReference type="ARBA" id="ARBA00038782"/>
    </source>
</evidence>
<dbReference type="CTD" id="20211499"/>
<dbReference type="PANTHER" id="PTHR11560">
    <property type="entry name" value="39S RIBOSOMAL PROTEIN L10, MITOCHONDRIAL"/>
    <property type="match status" value="1"/>
</dbReference>
<dbReference type="EMBL" id="AMQM01002705">
    <property type="status" value="NOT_ANNOTATED_CDS"/>
    <property type="molecule type" value="Genomic_DNA"/>
</dbReference>
<protein>
    <recommendedName>
        <fullName evidence="4">Large ribosomal subunit protein uL10m</fullName>
    </recommendedName>
    <alternativeName>
        <fullName evidence="5">39S ribosomal protein L10, mitochondrial</fullName>
    </alternativeName>
</protein>
<dbReference type="InterPro" id="IPR001790">
    <property type="entry name" value="Ribosomal_uL10"/>
</dbReference>
<dbReference type="InterPro" id="IPR047865">
    <property type="entry name" value="Ribosomal_uL10_bac_type"/>
</dbReference>
<dbReference type="GeneID" id="20211499"/>
<reference evidence="7 9" key="2">
    <citation type="journal article" date="2013" name="Nature">
        <title>Insights into bilaterian evolution from three spiralian genomes.</title>
        <authorList>
            <person name="Simakov O."/>
            <person name="Marletaz F."/>
            <person name="Cho S.J."/>
            <person name="Edsinger-Gonzales E."/>
            <person name="Havlak P."/>
            <person name="Hellsten U."/>
            <person name="Kuo D.H."/>
            <person name="Larsson T."/>
            <person name="Lv J."/>
            <person name="Arendt D."/>
            <person name="Savage R."/>
            <person name="Osoegawa K."/>
            <person name="de Jong P."/>
            <person name="Grimwood J."/>
            <person name="Chapman J.A."/>
            <person name="Shapiro H."/>
            <person name="Aerts A."/>
            <person name="Otillar R.P."/>
            <person name="Terry A.Y."/>
            <person name="Boore J.L."/>
            <person name="Grigoriev I.V."/>
            <person name="Lindberg D.R."/>
            <person name="Seaver E.C."/>
            <person name="Weisblat D.A."/>
            <person name="Putnam N.H."/>
            <person name="Rokhsar D.S."/>
        </authorList>
    </citation>
    <scope>NUCLEOTIDE SEQUENCE</scope>
</reference>
<organism evidence="8 9">
    <name type="scientific">Helobdella robusta</name>
    <name type="common">Californian leech</name>
    <dbReference type="NCBI Taxonomy" id="6412"/>
    <lineage>
        <taxon>Eukaryota</taxon>
        <taxon>Metazoa</taxon>
        <taxon>Spiralia</taxon>
        <taxon>Lophotrochozoa</taxon>
        <taxon>Annelida</taxon>
        <taxon>Clitellata</taxon>
        <taxon>Hirudinea</taxon>
        <taxon>Rhynchobdellida</taxon>
        <taxon>Glossiphoniidae</taxon>
        <taxon>Helobdella</taxon>
    </lineage>
</organism>
<evidence type="ECO:0000313" key="7">
    <source>
        <dbReference type="EMBL" id="ESO10690.1"/>
    </source>
</evidence>
<dbReference type="InterPro" id="IPR043141">
    <property type="entry name" value="Ribosomal_uL10-like_sf"/>
</dbReference>
<evidence type="ECO:0000313" key="8">
    <source>
        <dbReference type="EnsemblMetazoa" id="HelroP190136"/>
    </source>
</evidence>
<dbReference type="GO" id="GO:0006412">
    <property type="term" value="P:translation"/>
    <property type="evidence" value="ECO:0000318"/>
    <property type="project" value="GO_Central"/>
</dbReference>
<evidence type="ECO:0000256" key="5">
    <source>
        <dbReference type="ARBA" id="ARBA00035716"/>
    </source>
</evidence>
<name>T1FRQ2_HELRO</name>
<dbReference type="SUPFAM" id="SSF160369">
    <property type="entry name" value="Ribosomal protein L10-like"/>
    <property type="match status" value="1"/>
</dbReference>
<evidence type="ECO:0000256" key="4">
    <source>
        <dbReference type="ARBA" id="ARBA00035707"/>
    </source>
</evidence>
<evidence type="ECO:0000256" key="2">
    <source>
        <dbReference type="ARBA" id="ARBA00022980"/>
    </source>
</evidence>
<evidence type="ECO:0000313" key="9">
    <source>
        <dbReference type="Proteomes" id="UP000015101"/>
    </source>
</evidence>
<keyword evidence="2" id="KW-0689">Ribosomal protein</keyword>
<gene>
    <name evidence="8" type="primary">20211499</name>
    <name evidence="7" type="ORF">HELRODRAFT_190136</name>
</gene>
<comment type="subunit">
    <text evidence="6">Component of the mitochondrial ribosome large subunit (39S) which comprises a 16S rRNA and about 50 distinct proteins.</text>
</comment>
<dbReference type="InParanoid" id="T1FRQ2"/>
<dbReference type="Pfam" id="PF00466">
    <property type="entry name" value="Ribosomal_L10"/>
    <property type="match status" value="1"/>
</dbReference>
<dbReference type="eggNOG" id="KOG4241">
    <property type="taxonomic scope" value="Eukaryota"/>
</dbReference>
<reference evidence="8" key="3">
    <citation type="submission" date="2015-06" db="UniProtKB">
        <authorList>
            <consortium name="EnsemblMetazoa"/>
        </authorList>
    </citation>
    <scope>IDENTIFICATION</scope>
</reference>
<dbReference type="STRING" id="6412.T1FRQ2"/>
<sequence>MGSFMICEKAHFLTNVHSCVRWRCDLFFSNILSLKTCQLNQCRYKFRGSKPRPSILERRVMEEITKPFYPEQLTEDLSLTCSIIKYRKQETFGNRALSIKDNKYEQFLKKEAHKILSNSFLVALCQLDSFDIRRLTVINNLFLDNSLHLVVFPENIMRKCLMETKYKNLSDLMTLHTALIVSTEDNVPKMIRTFKKLPDVHLLGGAVGETLLTKQGMINYANLPSSEHLLGTLISNINSPIRTTCSLLSSHQRRLSNLFYNILQTKS</sequence>
<reference evidence="9" key="1">
    <citation type="submission" date="2012-12" db="EMBL/GenBank/DDBJ databases">
        <authorList>
            <person name="Hellsten U."/>
            <person name="Grimwood J."/>
            <person name="Chapman J.A."/>
            <person name="Shapiro H."/>
            <person name="Aerts A."/>
            <person name="Otillar R.P."/>
            <person name="Terry A.Y."/>
            <person name="Boore J.L."/>
            <person name="Simakov O."/>
            <person name="Marletaz F."/>
            <person name="Cho S.-J."/>
            <person name="Edsinger-Gonzales E."/>
            <person name="Havlak P."/>
            <person name="Kuo D.-H."/>
            <person name="Larsson T."/>
            <person name="Lv J."/>
            <person name="Arendt D."/>
            <person name="Savage R."/>
            <person name="Osoegawa K."/>
            <person name="de Jong P."/>
            <person name="Lindberg D.R."/>
            <person name="Seaver E.C."/>
            <person name="Weisblat D.A."/>
            <person name="Putnam N.H."/>
            <person name="Grigoriev I.V."/>
            <person name="Rokhsar D.S."/>
        </authorList>
    </citation>
    <scope>NUCLEOTIDE SEQUENCE</scope>
</reference>
<accession>T1FRQ2</accession>
<dbReference type="Proteomes" id="UP000015101">
    <property type="component" value="Unassembled WGS sequence"/>
</dbReference>
<keyword evidence="3" id="KW-0687">Ribonucleoprotein</keyword>
<dbReference type="RefSeq" id="XP_009010959.1">
    <property type="nucleotide sequence ID" value="XM_009012711.1"/>
</dbReference>
<dbReference type="FunFam" id="3.30.70.1730:FF:000012">
    <property type="entry name" value="Mitochondrial Ribosomal Protein, Large"/>
    <property type="match status" value="1"/>
</dbReference>
<dbReference type="OrthoDB" id="360689at2759"/>
<keyword evidence="9" id="KW-1185">Reference proteome</keyword>
<dbReference type="KEGG" id="hro:HELRODRAFT_190136"/>
<dbReference type="EMBL" id="KB095858">
    <property type="protein sequence ID" value="ESO10690.1"/>
    <property type="molecule type" value="Genomic_DNA"/>
</dbReference>
<dbReference type="FunCoup" id="T1FRQ2">
    <property type="interactions" value="609"/>
</dbReference>
<comment type="similarity">
    <text evidence="1">Belongs to the universal ribosomal protein uL10 family.</text>
</comment>